<reference evidence="9 10" key="1">
    <citation type="submission" date="2021-03" db="EMBL/GenBank/DDBJ databases">
        <title>Genomic Encyclopedia of Type Strains, Phase IV (KMG-IV): sequencing the most valuable type-strain genomes for metagenomic binning, comparative biology and taxonomic classification.</title>
        <authorList>
            <person name="Goeker M."/>
        </authorList>
    </citation>
    <scope>NUCLEOTIDE SEQUENCE [LARGE SCALE GENOMIC DNA]</scope>
    <source>
        <strain evidence="9 10">DSM 24738</strain>
    </source>
</reference>
<feature type="transmembrane region" description="Helical" evidence="8">
    <location>
        <begin position="160"/>
        <end position="182"/>
    </location>
</feature>
<feature type="transmembrane region" description="Helical" evidence="8">
    <location>
        <begin position="211"/>
        <end position="232"/>
    </location>
</feature>
<protein>
    <submittedName>
        <fullName evidence="9">Ribose transport system permease protein</fullName>
    </submittedName>
</protein>
<accession>A0ABS4GTE6</accession>
<dbReference type="PANTHER" id="PTHR32196">
    <property type="entry name" value="ABC TRANSPORTER PERMEASE PROTEIN YPHD-RELATED-RELATED"/>
    <property type="match status" value="1"/>
</dbReference>
<sequence>MSQKIIQKLIKWEMAGVILPILLISLLLHFLADGFLTPFNLDSLALTVAITSIVGLSQLLTLSIGQFNLALGSMGAFTAMLLGALLEKYGVPVLWAILIGVAAGTLLGMIQGLLIVKTGINPFIITLALSSVILGIATAVTRGEAYFQLPETFKLIGKLYIFNIPLLFLIAVFVAIIVFIIMNKTPLGRQILATGANAKAALFSGINTAKIIIIVHSLSGALAGLAGILQVARLGSAQLSIGMDWLLVSFAAPVLGGTLLSGGKVTVFGTLFGAILMAIIINGLVLININSFWFQLFLGVILLAAFEMNRIRLLLLGQKGN</sequence>
<keyword evidence="7 8" id="KW-0472">Membrane</keyword>
<feature type="transmembrane region" description="Helical" evidence="8">
    <location>
        <begin position="69"/>
        <end position="86"/>
    </location>
</feature>
<dbReference type="CDD" id="cd06579">
    <property type="entry name" value="TM_PBP1_transp_AraH_like"/>
    <property type="match status" value="1"/>
</dbReference>
<comment type="subcellular location">
    <subcellularLocation>
        <location evidence="1">Cell membrane</location>
        <topology evidence="1">Multi-pass membrane protein</topology>
    </subcellularLocation>
</comment>
<evidence type="ECO:0000256" key="4">
    <source>
        <dbReference type="ARBA" id="ARBA00022519"/>
    </source>
</evidence>
<evidence type="ECO:0000313" key="9">
    <source>
        <dbReference type="EMBL" id="MBP1933307.1"/>
    </source>
</evidence>
<keyword evidence="3" id="KW-1003">Cell membrane</keyword>
<feature type="transmembrane region" description="Helical" evidence="8">
    <location>
        <begin position="12"/>
        <end position="32"/>
    </location>
</feature>
<feature type="transmembrane region" description="Helical" evidence="8">
    <location>
        <begin position="292"/>
        <end position="309"/>
    </location>
</feature>
<dbReference type="PANTHER" id="PTHR32196:SF21">
    <property type="entry name" value="ABC TRANSPORTER PERMEASE PROTEIN YPHD-RELATED"/>
    <property type="match status" value="1"/>
</dbReference>
<feature type="transmembrane region" description="Helical" evidence="8">
    <location>
        <begin position="123"/>
        <end position="140"/>
    </location>
</feature>
<dbReference type="InterPro" id="IPR001851">
    <property type="entry name" value="ABC_transp_permease"/>
</dbReference>
<keyword evidence="4" id="KW-0997">Cell inner membrane</keyword>
<feature type="transmembrane region" description="Helical" evidence="8">
    <location>
        <begin position="92"/>
        <end position="116"/>
    </location>
</feature>
<keyword evidence="6 8" id="KW-1133">Transmembrane helix</keyword>
<evidence type="ECO:0000256" key="3">
    <source>
        <dbReference type="ARBA" id="ARBA00022475"/>
    </source>
</evidence>
<evidence type="ECO:0000256" key="6">
    <source>
        <dbReference type="ARBA" id="ARBA00022989"/>
    </source>
</evidence>
<dbReference type="EMBL" id="JAGGKT010000010">
    <property type="protein sequence ID" value="MBP1933307.1"/>
    <property type="molecule type" value="Genomic_DNA"/>
</dbReference>
<feature type="transmembrane region" description="Helical" evidence="8">
    <location>
        <begin position="44"/>
        <end position="62"/>
    </location>
</feature>
<organism evidence="9 10">
    <name type="scientific">Ammoniphilus resinae</name>
    <dbReference type="NCBI Taxonomy" id="861532"/>
    <lineage>
        <taxon>Bacteria</taxon>
        <taxon>Bacillati</taxon>
        <taxon>Bacillota</taxon>
        <taxon>Bacilli</taxon>
        <taxon>Bacillales</taxon>
        <taxon>Paenibacillaceae</taxon>
        <taxon>Aneurinibacillus group</taxon>
        <taxon>Ammoniphilus</taxon>
    </lineage>
</organism>
<evidence type="ECO:0000256" key="5">
    <source>
        <dbReference type="ARBA" id="ARBA00022692"/>
    </source>
</evidence>
<dbReference type="Pfam" id="PF02653">
    <property type="entry name" value="BPD_transp_2"/>
    <property type="match status" value="1"/>
</dbReference>
<keyword evidence="10" id="KW-1185">Reference proteome</keyword>
<feature type="transmembrane region" description="Helical" evidence="8">
    <location>
        <begin position="238"/>
        <end position="260"/>
    </location>
</feature>
<dbReference type="Proteomes" id="UP001519343">
    <property type="component" value="Unassembled WGS sequence"/>
</dbReference>
<gene>
    <name evidence="9" type="ORF">J2Z37_003320</name>
</gene>
<keyword evidence="5 8" id="KW-0812">Transmembrane</keyword>
<proteinExistence type="predicted"/>
<evidence type="ECO:0000256" key="2">
    <source>
        <dbReference type="ARBA" id="ARBA00022448"/>
    </source>
</evidence>
<evidence type="ECO:0000256" key="8">
    <source>
        <dbReference type="SAM" id="Phobius"/>
    </source>
</evidence>
<feature type="transmembrane region" description="Helical" evidence="8">
    <location>
        <begin position="267"/>
        <end position="286"/>
    </location>
</feature>
<name>A0ABS4GTE6_9BACL</name>
<keyword evidence="2" id="KW-0813">Transport</keyword>
<evidence type="ECO:0000256" key="1">
    <source>
        <dbReference type="ARBA" id="ARBA00004651"/>
    </source>
</evidence>
<dbReference type="RefSeq" id="WP_209811316.1">
    <property type="nucleotide sequence ID" value="NZ_JAGGKT010000010.1"/>
</dbReference>
<evidence type="ECO:0000256" key="7">
    <source>
        <dbReference type="ARBA" id="ARBA00023136"/>
    </source>
</evidence>
<comment type="caution">
    <text evidence="9">The sequence shown here is derived from an EMBL/GenBank/DDBJ whole genome shotgun (WGS) entry which is preliminary data.</text>
</comment>
<evidence type="ECO:0000313" key="10">
    <source>
        <dbReference type="Proteomes" id="UP001519343"/>
    </source>
</evidence>